<keyword evidence="2 6" id="KW-0812">Transmembrane</keyword>
<organism evidence="8 9">
    <name type="scientific">Candidatus Neomicrothrix subdominans</name>
    <dbReference type="NCBI Taxonomy" id="2954438"/>
    <lineage>
        <taxon>Bacteria</taxon>
        <taxon>Bacillati</taxon>
        <taxon>Actinomycetota</taxon>
        <taxon>Acidimicrobiia</taxon>
        <taxon>Acidimicrobiales</taxon>
        <taxon>Microthrixaceae</taxon>
        <taxon>Candidatus Neomicrothrix</taxon>
    </lineage>
</organism>
<gene>
    <name evidence="8" type="ORF">IPN02_10605</name>
</gene>
<dbReference type="Proteomes" id="UP000727993">
    <property type="component" value="Unassembled WGS sequence"/>
</dbReference>
<dbReference type="AlphaFoldDB" id="A0A936NBK6"/>
<keyword evidence="3 6" id="KW-1133">Transmembrane helix</keyword>
<evidence type="ECO:0000256" key="1">
    <source>
        <dbReference type="ARBA" id="ARBA00004141"/>
    </source>
</evidence>
<evidence type="ECO:0000256" key="2">
    <source>
        <dbReference type="ARBA" id="ARBA00022692"/>
    </source>
</evidence>
<name>A0A936NBK6_9ACTN</name>
<feature type="transmembrane region" description="Helical" evidence="6">
    <location>
        <begin position="88"/>
        <end position="104"/>
    </location>
</feature>
<evidence type="ECO:0000259" key="7">
    <source>
        <dbReference type="Pfam" id="PF04932"/>
    </source>
</evidence>
<dbReference type="EMBL" id="JADJZA010000007">
    <property type="protein sequence ID" value="MBK9297258.1"/>
    <property type="molecule type" value="Genomic_DNA"/>
</dbReference>
<comment type="caution">
    <text evidence="8">The sequence shown here is derived from an EMBL/GenBank/DDBJ whole genome shotgun (WGS) entry which is preliminary data.</text>
</comment>
<sequence length="503" mass="55197">MTSPPVVDDVATTDTGGVGAVQGTRPLEAELVNGGTPRRRSADARTQRGRFADRSAPLQGARRYLAVGWPVSIWAYGLPVLWVLGLYPYVWILPVVSFGLVIVARPSRFRMPTGAIALAGFLVMVGASGIHLKNVEGLVLFGYRWAIMASMWCCLVWFANVPRQRLPTEVVHRWMGLLFVGLIAFGYLVLVAGTFEAPSVLQLVLPTGIGRAGFIDSVSSLRLAEVTNYLGYTLARPSAPMAYANGWGSTVGLTLPFFFSAFVRSSVPRRRRFGHVMLALASVPMVLSFNRGLWMSIVLMLVYWAVRRAVSGDWTGLKVAATVTVVAAVTLVVTPLGALALTKIETATASNESRGALYEDAWGGALESPLTGWGAPTPRENTPPVGTHGLVWWIMYNHGFIALALFLVWMVRTANIALRTRREVEVWSAVVFLIFVLQFGFYGLLPQLPIVGVAAGLVQRDRWERLDGERRTRRSTHRNGPAIAPASPRVQERPAEFRRRELD</sequence>
<reference evidence="8 9" key="1">
    <citation type="submission" date="2020-10" db="EMBL/GenBank/DDBJ databases">
        <title>Connecting structure to function with the recovery of over 1000 high-quality activated sludge metagenome-assembled genomes encoding full-length rRNA genes using long-read sequencing.</title>
        <authorList>
            <person name="Singleton C.M."/>
            <person name="Petriglieri F."/>
            <person name="Kristensen J.M."/>
            <person name="Kirkegaard R.H."/>
            <person name="Michaelsen T.Y."/>
            <person name="Andersen M.H."/>
            <person name="Karst S.M."/>
            <person name="Dueholm M.S."/>
            <person name="Nielsen P.H."/>
            <person name="Albertsen M."/>
        </authorList>
    </citation>
    <scope>NUCLEOTIDE SEQUENCE [LARGE SCALE GENOMIC DNA]</scope>
    <source>
        <strain evidence="8">Lyne_18-Q3-R50-59_MAXAC.006</strain>
    </source>
</reference>
<keyword evidence="8" id="KW-0436">Ligase</keyword>
<evidence type="ECO:0000256" key="3">
    <source>
        <dbReference type="ARBA" id="ARBA00022989"/>
    </source>
</evidence>
<feature type="transmembrane region" description="Helical" evidence="6">
    <location>
        <begin position="275"/>
        <end position="306"/>
    </location>
</feature>
<comment type="subcellular location">
    <subcellularLocation>
        <location evidence="1">Membrane</location>
        <topology evidence="1">Multi-pass membrane protein</topology>
    </subcellularLocation>
</comment>
<feature type="region of interest" description="Disordered" evidence="5">
    <location>
        <begin position="468"/>
        <end position="503"/>
    </location>
</feature>
<protein>
    <submittedName>
        <fullName evidence="8">O-antigen ligase family protein</fullName>
    </submittedName>
</protein>
<feature type="transmembrane region" description="Helical" evidence="6">
    <location>
        <begin position="390"/>
        <end position="412"/>
    </location>
</feature>
<feature type="compositionally biased region" description="Basic and acidic residues" evidence="5">
    <location>
        <begin position="490"/>
        <end position="503"/>
    </location>
</feature>
<keyword evidence="4 6" id="KW-0472">Membrane</keyword>
<accession>A0A936NBK6</accession>
<evidence type="ECO:0000256" key="6">
    <source>
        <dbReference type="SAM" id="Phobius"/>
    </source>
</evidence>
<dbReference type="GO" id="GO:0016020">
    <property type="term" value="C:membrane"/>
    <property type="evidence" value="ECO:0007669"/>
    <property type="project" value="UniProtKB-SubCell"/>
</dbReference>
<feature type="domain" description="O-antigen ligase-related" evidence="7">
    <location>
        <begin position="277"/>
        <end position="407"/>
    </location>
</feature>
<evidence type="ECO:0000313" key="8">
    <source>
        <dbReference type="EMBL" id="MBK9297258.1"/>
    </source>
</evidence>
<feature type="transmembrane region" description="Helical" evidence="6">
    <location>
        <begin position="111"/>
        <end position="130"/>
    </location>
</feature>
<evidence type="ECO:0000313" key="9">
    <source>
        <dbReference type="Proteomes" id="UP000727993"/>
    </source>
</evidence>
<dbReference type="Pfam" id="PF04932">
    <property type="entry name" value="Wzy_C"/>
    <property type="match status" value="1"/>
</dbReference>
<feature type="transmembrane region" description="Helical" evidence="6">
    <location>
        <begin position="242"/>
        <end position="263"/>
    </location>
</feature>
<feature type="transmembrane region" description="Helical" evidence="6">
    <location>
        <begin position="142"/>
        <end position="162"/>
    </location>
</feature>
<dbReference type="GO" id="GO:0016874">
    <property type="term" value="F:ligase activity"/>
    <property type="evidence" value="ECO:0007669"/>
    <property type="project" value="UniProtKB-KW"/>
</dbReference>
<proteinExistence type="predicted"/>
<evidence type="ECO:0000256" key="4">
    <source>
        <dbReference type="ARBA" id="ARBA00023136"/>
    </source>
</evidence>
<feature type="transmembrane region" description="Helical" evidence="6">
    <location>
        <begin position="424"/>
        <end position="445"/>
    </location>
</feature>
<evidence type="ECO:0000256" key="5">
    <source>
        <dbReference type="SAM" id="MobiDB-lite"/>
    </source>
</evidence>
<feature type="transmembrane region" description="Helical" evidence="6">
    <location>
        <begin position="174"/>
        <end position="195"/>
    </location>
</feature>
<dbReference type="InterPro" id="IPR007016">
    <property type="entry name" value="O-antigen_ligase-rel_domated"/>
</dbReference>